<organism evidence="2 3">
    <name type="scientific">Entamoeba invadens IP1</name>
    <dbReference type="NCBI Taxonomy" id="370355"/>
    <lineage>
        <taxon>Eukaryota</taxon>
        <taxon>Amoebozoa</taxon>
        <taxon>Evosea</taxon>
        <taxon>Archamoebae</taxon>
        <taxon>Mastigamoebida</taxon>
        <taxon>Entamoebidae</taxon>
        <taxon>Entamoeba</taxon>
    </lineage>
</organism>
<feature type="compositionally biased region" description="Basic and acidic residues" evidence="1">
    <location>
        <begin position="229"/>
        <end position="253"/>
    </location>
</feature>
<evidence type="ECO:0000256" key="1">
    <source>
        <dbReference type="SAM" id="MobiDB-lite"/>
    </source>
</evidence>
<evidence type="ECO:0000313" key="3">
    <source>
        <dbReference type="Proteomes" id="UP000014680"/>
    </source>
</evidence>
<sequence length="269" mass="30817">MESQEEGDKVQTDNDKEMESIQRIQQKIEQNDNDIKELVMAYNSLSSKLDTFANTIHSVVMTENQQKVIYEELKVVCEVFKEVLTYKEFCRSNVGKEYFQEITEQVAEDIKQELSSTYKSVSEEIEKTKDIVKALHNDIEIVDVGIQNKISTLFGKEKPTQQSEVVEQGQIEEFTDSTPQRGEQVKRANSANPHDDEITGVHLRTNSAKPNLNDGSKNSEMSDQAFKQNEVEDIRDKTTTEKGTDNDKKELEHSQSPSPPVYKNRNLVY</sequence>
<dbReference type="RefSeq" id="XP_004183913.1">
    <property type="nucleotide sequence ID" value="XM_004183865.1"/>
</dbReference>
<feature type="region of interest" description="Disordered" evidence="1">
    <location>
        <begin position="1"/>
        <end position="21"/>
    </location>
</feature>
<feature type="compositionally biased region" description="Polar residues" evidence="1">
    <location>
        <begin position="176"/>
        <end position="192"/>
    </location>
</feature>
<gene>
    <name evidence="2" type="ORF">EIN_171320</name>
</gene>
<proteinExistence type="predicted"/>
<dbReference type="KEGG" id="eiv:EIN_171320"/>
<feature type="compositionally biased region" description="Polar residues" evidence="1">
    <location>
        <begin position="204"/>
        <end position="227"/>
    </location>
</feature>
<protein>
    <submittedName>
        <fullName evidence="2">Uncharacterized protein</fullName>
    </submittedName>
</protein>
<accession>A0A0A1TVS0</accession>
<dbReference type="VEuPathDB" id="AmoebaDB:EIN_171320"/>
<dbReference type="Proteomes" id="UP000014680">
    <property type="component" value="Unassembled WGS sequence"/>
</dbReference>
<reference evidence="2 3" key="1">
    <citation type="submission" date="2012-10" db="EMBL/GenBank/DDBJ databases">
        <authorList>
            <person name="Zafar N."/>
            <person name="Inman J."/>
            <person name="Hall N."/>
            <person name="Lorenzi H."/>
            <person name="Caler E."/>
        </authorList>
    </citation>
    <scope>NUCLEOTIDE SEQUENCE [LARGE SCALE GENOMIC DNA]</scope>
    <source>
        <strain evidence="2 3">IP1</strain>
    </source>
</reference>
<dbReference type="GeneID" id="14883526"/>
<dbReference type="EMBL" id="KB207112">
    <property type="protein sequence ID" value="ELP84567.1"/>
    <property type="molecule type" value="Genomic_DNA"/>
</dbReference>
<feature type="compositionally biased region" description="Basic and acidic residues" evidence="1">
    <location>
        <begin position="1"/>
        <end position="20"/>
    </location>
</feature>
<keyword evidence="3" id="KW-1185">Reference proteome</keyword>
<evidence type="ECO:0000313" key="2">
    <source>
        <dbReference type="EMBL" id="ELP84567.1"/>
    </source>
</evidence>
<feature type="region of interest" description="Disordered" evidence="1">
    <location>
        <begin position="157"/>
        <end position="269"/>
    </location>
</feature>
<dbReference type="AlphaFoldDB" id="A0A0A1TVS0"/>
<name>A0A0A1TVS0_ENTIV</name>